<proteinExistence type="inferred from homology"/>
<dbReference type="InterPro" id="IPR051040">
    <property type="entry name" value="COX23"/>
</dbReference>
<dbReference type="KEGG" id="foc:113209160"/>
<dbReference type="PANTHER" id="PTHR46811:SF1">
    <property type="entry name" value="COILED-COIL-HELIX-COILED-COIL-HELIX DOMAIN-CONTAINING PROTEIN 7"/>
    <property type="match status" value="1"/>
</dbReference>
<sequence>MTSQEKDRTKERRAQTPENFPCHKERNQSMMCLHDNNYDYSKCQMAFDNFKFCKQFWELVSKKRKAANIVPNLPEAEEREIIMDHFKKTGTLPPQSS</sequence>
<organism evidence="7 8">
    <name type="scientific">Frankliniella occidentalis</name>
    <name type="common">Western flower thrips</name>
    <name type="synonym">Euthrips occidentalis</name>
    <dbReference type="NCBI Taxonomy" id="133901"/>
    <lineage>
        <taxon>Eukaryota</taxon>
        <taxon>Metazoa</taxon>
        <taxon>Ecdysozoa</taxon>
        <taxon>Arthropoda</taxon>
        <taxon>Hexapoda</taxon>
        <taxon>Insecta</taxon>
        <taxon>Pterygota</taxon>
        <taxon>Neoptera</taxon>
        <taxon>Paraneoptera</taxon>
        <taxon>Thysanoptera</taxon>
        <taxon>Terebrantia</taxon>
        <taxon>Thripoidea</taxon>
        <taxon>Thripidae</taxon>
        <taxon>Frankliniella</taxon>
    </lineage>
</organism>
<dbReference type="SUPFAM" id="SSF47072">
    <property type="entry name" value="Cysteine alpha-hairpin motif"/>
    <property type="match status" value="1"/>
</dbReference>
<dbReference type="GO" id="GO:0005758">
    <property type="term" value="C:mitochondrial intermembrane space"/>
    <property type="evidence" value="ECO:0007669"/>
    <property type="project" value="UniProtKB-SubCell"/>
</dbReference>
<evidence type="ECO:0000313" key="7">
    <source>
        <dbReference type="Proteomes" id="UP000504606"/>
    </source>
</evidence>
<dbReference type="Gene3D" id="1.10.287.1130">
    <property type="entry name" value="CytochromE C oxidase copper chaperone"/>
    <property type="match status" value="1"/>
</dbReference>
<feature type="region of interest" description="Disordered" evidence="6">
    <location>
        <begin position="1"/>
        <end position="24"/>
    </location>
</feature>
<dbReference type="OrthoDB" id="9971592at2759"/>
<evidence type="ECO:0000256" key="4">
    <source>
        <dbReference type="ARBA" id="ARBA00038205"/>
    </source>
</evidence>
<dbReference type="PANTHER" id="PTHR46811">
    <property type="entry name" value="COILED-COIL-HELIX-COILED-COIL-HELIX DOMAIN-CONTAINING PROTEIN 7"/>
    <property type="match status" value="1"/>
</dbReference>
<evidence type="ECO:0000313" key="8">
    <source>
        <dbReference type="RefSeq" id="XP_026282333.1"/>
    </source>
</evidence>
<dbReference type="RefSeq" id="XP_026282333.1">
    <property type="nucleotide sequence ID" value="XM_026426548.2"/>
</dbReference>
<gene>
    <name evidence="8" type="primary">LOC113209160</name>
</gene>
<dbReference type="GeneID" id="113209160"/>
<accession>A0A6J1SNH7</accession>
<evidence type="ECO:0000256" key="3">
    <source>
        <dbReference type="ARBA" id="ARBA00023157"/>
    </source>
</evidence>
<dbReference type="Proteomes" id="UP000504606">
    <property type="component" value="Unplaced"/>
</dbReference>
<comment type="similarity">
    <text evidence="4">Belongs to the CHCHD7 family.</text>
</comment>
<keyword evidence="2" id="KW-0496">Mitochondrion</keyword>
<evidence type="ECO:0000256" key="5">
    <source>
        <dbReference type="ARBA" id="ARBA00039509"/>
    </source>
</evidence>
<keyword evidence="7" id="KW-1185">Reference proteome</keyword>
<evidence type="ECO:0000256" key="6">
    <source>
        <dbReference type="SAM" id="MobiDB-lite"/>
    </source>
</evidence>
<comment type="subcellular location">
    <subcellularLocation>
        <location evidence="1">Mitochondrion intermembrane space</location>
    </subcellularLocation>
</comment>
<protein>
    <recommendedName>
        <fullName evidence="5">Coiled-coil-helix-coiled-coil-helix domain-containing protein 7</fullName>
    </recommendedName>
</protein>
<dbReference type="InterPro" id="IPR009069">
    <property type="entry name" value="Cys_alpha_HP_mot_SF"/>
</dbReference>
<evidence type="ECO:0000256" key="2">
    <source>
        <dbReference type="ARBA" id="ARBA00023128"/>
    </source>
</evidence>
<name>A0A6J1SNH7_FRAOC</name>
<dbReference type="AlphaFoldDB" id="A0A6J1SNH7"/>
<reference evidence="8" key="1">
    <citation type="submission" date="2025-08" db="UniProtKB">
        <authorList>
            <consortium name="RefSeq"/>
        </authorList>
    </citation>
    <scope>IDENTIFICATION</scope>
    <source>
        <tissue evidence="8">Whole organism</tissue>
    </source>
</reference>
<dbReference type="GO" id="GO:0033108">
    <property type="term" value="P:mitochondrial respiratory chain complex assembly"/>
    <property type="evidence" value="ECO:0007669"/>
    <property type="project" value="TreeGrafter"/>
</dbReference>
<evidence type="ECO:0000256" key="1">
    <source>
        <dbReference type="ARBA" id="ARBA00004569"/>
    </source>
</evidence>
<keyword evidence="3" id="KW-1015">Disulfide bond</keyword>